<dbReference type="VEuPathDB" id="FungiDB:CTRG_01620"/>
<proteinExistence type="predicted"/>
<dbReference type="EMBL" id="GG692396">
    <property type="protein sequence ID" value="EER34759.1"/>
    <property type="molecule type" value="Genomic_DNA"/>
</dbReference>
<reference evidence="2 3" key="1">
    <citation type="journal article" date="2009" name="Nature">
        <title>Evolution of pathogenicity and sexual reproduction in eight Candida genomes.</title>
        <authorList>
            <person name="Butler G."/>
            <person name="Rasmussen M.D."/>
            <person name="Lin M.F."/>
            <person name="Santos M.A."/>
            <person name="Sakthikumar S."/>
            <person name="Munro C.A."/>
            <person name="Rheinbay E."/>
            <person name="Grabherr M."/>
            <person name="Forche A."/>
            <person name="Reedy J.L."/>
            <person name="Agrafioti I."/>
            <person name="Arnaud M.B."/>
            <person name="Bates S."/>
            <person name="Brown A.J."/>
            <person name="Brunke S."/>
            <person name="Costanzo M.C."/>
            <person name="Fitzpatrick D.A."/>
            <person name="de Groot P.W."/>
            <person name="Harris D."/>
            <person name="Hoyer L.L."/>
            <person name="Hube B."/>
            <person name="Klis F.M."/>
            <person name="Kodira C."/>
            <person name="Lennard N."/>
            <person name="Logue M.E."/>
            <person name="Martin R."/>
            <person name="Neiman A.M."/>
            <person name="Nikolaou E."/>
            <person name="Quail M.A."/>
            <person name="Quinn J."/>
            <person name="Santos M.C."/>
            <person name="Schmitzberger F.F."/>
            <person name="Sherlock G."/>
            <person name="Shah P."/>
            <person name="Silverstein K.A."/>
            <person name="Skrzypek M.S."/>
            <person name="Soll D."/>
            <person name="Staggs R."/>
            <person name="Stansfield I."/>
            <person name="Stumpf M.P."/>
            <person name="Sudbery P.E."/>
            <person name="Srikantha T."/>
            <person name="Zeng Q."/>
            <person name="Berman J."/>
            <person name="Berriman M."/>
            <person name="Heitman J."/>
            <person name="Gow N.A."/>
            <person name="Lorenz M.C."/>
            <person name="Birren B.W."/>
            <person name="Kellis M."/>
            <person name="Cuomo C.A."/>
        </authorList>
    </citation>
    <scope>NUCLEOTIDE SEQUENCE [LARGE SCALE GENOMIC DNA]</scope>
    <source>
        <strain evidence="3">ATCC MYA-3404 / T1</strain>
    </source>
</reference>
<sequence>MERPYFSKTHTNSDRTNTRPTGPARYISPSRSGYLYPSSKTLLNRNKRNNVPRYWNRQYTQRYEPLQSNNIHFQHAMTDSVASCPVIYENSTRVVQSVKTAEYSVVSPEFNKIAAKSTFAPPSPSPPISAVESNFTTPPPSPKIHNSTKRDIQESPSSNEIETKRRKFESKSKHPPKRKSCLKKPSYGEKKKQVRFIYGYVGSMRVFHEDDIVGNGNPF</sequence>
<dbReference type="RefSeq" id="XP_002547314.1">
    <property type="nucleotide sequence ID" value="XM_002547268.1"/>
</dbReference>
<feature type="compositionally biased region" description="Basic and acidic residues" evidence="1">
    <location>
        <begin position="1"/>
        <end position="17"/>
    </location>
</feature>
<evidence type="ECO:0000256" key="1">
    <source>
        <dbReference type="SAM" id="MobiDB-lite"/>
    </source>
</evidence>
<organism evidence="2 3">
    <name type="scientific">Candida tropicalis (strain ATCC MYA-3404 / T1)</name>
    <name type="common">Yeast</name>
    <dbReference type="NCBI Taxonomy" id="294747"/>
    <lineage>
        <taxon>Eukaryota</taxon>
        <taxon>Fungi</taxon>
        <taxon>Dikarya</taxon>
        <taxon>Ascomycota</taxon>
        <taxon>Saccharomycotina</taxon>
        <taxon>Pichiomycetes</taxon>
        <taxon>Debaryomycetaceae</taxon>
        <taxon>Candida/Lodderomyces clade</taxon>
        <taxon>Candida</taxon>
    </lineage>
</organism>
<evidence type="ECO:0000313" key="3">
    <source>
        <dbReference type="Proteomes" id="UP000002037"/>
    </source>
</evidence>
<feature type="compositionally biased region" description="Basic residues" evidence="1">
    <location>
        <begin position="164"/>
        <end position="182"/>
    </location>
</feature>
<dbReference type="HOGENOM" id="CLU_1261344_0_0_1"/>
<dbReference type="AlphaFoldDB" id="C5M6Y9"/>
<keyword evidence="3" id="KW-1185">Reference proteome</keyword>
<dbReference type="Proteomes" id="UP000002037">
    <property type="component" value="Unassembled WGS sequence"/>
</dbReference>
<gene>
    <name evidence="2" type="ORF">CTRG_01620</name>
</gene>
<protein>
    <submittedName>
        <fullName evidence="2">Uncharacterized protein</fullName>
    </submittedName>
</protein>
<feature type="region of interest" description="Disordered" evidence="1">
    <location>
        <begin position="118"/>
        <end position="187"/>
    </location>
</feature>
<accession>C5M6Y9</accession>
<name>C5M6Y9_CANTT</name>
<evidence type="ECO:0000313" key="2">
    <source>
        <dbReference type="EMBL" id="EER34759.1"/>
    </source>
</evidence>
<feature type="region of interest" description="Disordered" evidence="1">
    <location>
        <begin position="1"/>
        <end position="30"/>
    </location>
</feature>
<dbReference type="KEGG" id="ctp:CTRG_01620"/>
<dbReference type="GeneID" id="8301270"/>